<evidence type="ECO:0000259" key="2">
    <source>
        <dbReference type="Pfam" id="PF02517"/>
    </source>
</evidence>
<feature type="transmembrane region" description="Helical" evidence="1">
    <location>
        <begin position="12"/>
        <end position="33"/>
    </location>
</feature>
<evidence type="ECO:0000313" key="3">
    <source>
        <dbReference type="EMBL" id="CDM67680.1"/>
    </source>
</evidence>
<accession>W6SDF7</accession>
<keyword evidence="4" id="KW-1185">Reference proteome</keyword>
<dbReference type="eggNOG" id="COG1266">
    <property type="taxonomic scope" value="Bacteria"/>
</dbReference>
<feature type="domain" description="CAAX prenyl protease 2/Lysostaphin resistance protein A-like" evidence="2">
    <location>
        <begin position="138"/>
        <end position="223"/>
    </location>
</feature>
<feature type="transmembrane region" description="Helical" evidence="1">
    <location>
        <begin position="136"/>
        <end position="156"/>
    </location>
</feature>
<feature type="transmembrane region" description="Helical" evidence="1">
    <location>
        <begin position="191"/>
        <end position="207"/>
    </location>
</feature>
<keyword evidence="1" id="KW-0472">Membrane</keyword>
<gene>
    <name evidence="3" type="ORF">CM240_0515</name>
</gene>
<feature type="transmembrane region" description="Helical" evidence="1">
    <location>
        <begin position="168"/>
        <end position="185"/>
    </location>
</feature>
<dbReference type="Pfam" id="PF02517">
    <property type="entry name" value="Rce1-like"/>
    <property type="match status" value="1"/>
</dbReference>
<dbReference type="PANTHER" id="PTHR36435:SF1">
    <property type="entry name" value="CAAX AMINO TERMINAL PROTEASE FAMILY PROTEIN"/>
    <property type="match status" value="1"/>
</dbReference>
<dbReference type="EMBL" id="HG917868">
    <property type="protein sequence ID" value="CDM67680.1"/>
    <property type="molecule type" value="Genomic_DNA"/>
</dbReference>
<proteinExistence type="predicted"/>
<feature type="transmembrane region" description="Helical" evidence="1">
    <location>
        <begin position="53"/>
        <end position="76"/>
    </location>
</feature>
<protein>
    <submittedName>
        <fullName evidence="3">Putative membrane protein</fullName>
    </submittedName>
</protein>
<dbReference type="AlphaFoldDB" id="W6SDF7"/>
<dbReference type="InterPro" id="IPR052710">
    <property type="entry name" value="CAAX_protease"/>
</dbReference>
<dbReference type="PANTHER" id="PTHR36435">
    <property type="entry name" value="SLR1288 PROTEIN"/>
    <property type="match status" value="1"/>
</dbReference>
<name>W6SDF7_9CLOT</name>
<dbReference type="Proteomes" id="UP000019426">
    <property type="component" value="Chromosome M2/40_rep1"/>
</dbReference>
<feature type="transmembrane region" description="Helical" evidence="1">
    <location>
        <begin position="313"/>
        <end position="330"/>
    </location>
</feature>
<feature type="transmembrane region" description="Helical" evidence="1">
    <location>
        <begin position="96"/>
        <end position="116"/>
    </location>
</feature>
<dbReference type="RefSeq" id="WP_044036166.1">
    <property type="nucleotide sequence ID" value="NZ_HG917868.1"/>
</dbReference>
<dbReference type="InterPro" id="IPR003675">
    <property type="entry name" value="Rce1/LyrA-like_dom"/>
</dbReference>
<dbReference type="KEGG" id="clt:CM240_0515"/>
<organism evidence="3 4">
    <name type="scientific">Clostridium bornimense</name>
    <dbReference type="NCBI Taxonomy" id="1216932"/>
    <lineage>
        <taxon>Bacteria</taxon>
        <taxon>Bacillati</taxon>
        <taxon>Bacillota</taxon>
        <taxon>Clostridia</taxon>
        <taxon>Eubacteriales</taxon>
        <taxon>Clostridiaceae</taxon>
        <taxon>Clostridium</taxon>
    </lineage>
</organism>
<evidence type="ECO:0000256" key="1">
    <source>
        <dbReference type="SAM" id="Phobius"/>
    </source>
</evidence>
<dbReference type="HOGENOM" id="CLU_057837_1_0_9"/>
<keyword evidence="1" id="KW-0812">Transmembrane</keyword>
<dbReference type="STRING" id="1216932.CM240_0515"/>
<keyword evidence="1" id="KW-1133">Transmembrane helix</keyword>
<dbReference type="GO" id="GO:0004175">
    <property type="term" value="F:endopeptidase activity"/>
    <property type="evidence" value="ECO:0007669"/>
    <property type="project" value="UniProtKB-ARBA"/>
</dbReference>
<feature type="transmembrane region" description="Helical" evidence="1">
    <location>
        <begin position="257"/>
        <end position="282"/>
    </location>
</feature>
<dbReference type="GO" id="GO:0080120">
    <property type="term" value="P:CAAX-box protein maturation"/>
    <property type="evidence" value="ECO:0007669"/>
    <property type="project" value="UniProtKB-ARBA"/>
</dbReference>
<reference evidence="3 4" key="1">
    <citation type="submission" date="2013-11" db="EMBL/GenBank/DDBJ databases">
        <title>Complete genome sequence of Clostridum sp. M2/40.</title>
        <authorList>
            <person name="Wibberg D."/>
            <person name="Puehler A."/>
            <person name="Schlueter A."/>
        </authorList>
    </citation>
    <scope>NUCLEOTIDE SEQUENCE [LARGE SCALE GENOMIC DNA]</scope>
    <source>
        <strain evidence="4">M2/40</strain>
    </source>
</reference>
<dbReference type="PATRIC" id="fig|1216932.3.peg.499"/>
<evidence type="ECO:0000313" key="4">
    <source>
        <dbReference type="Proteomes" id="UP000019426"/>
    </source>
</evidence>
<sequence length="336" mass="38629">MKSIMDNLKKPSILKGNITFMVFMIIGLFTLNILRFLLIDLVNIQSFTRNESYIYAIQLATNQIVILGGVVLIYFLVTREKFKDVIPIRKIKGADIFYIFLITVVTRPIIGVISMITSYFTVDTPMAEAVSILSKMPFLAMFLVVAILPAIFEEFFMRGIVANNFKRYSLFAAALFNGVLFGIFHMNFEQGFFPILLGFLAIYLMYYTQSIVAPMLLHFFNNGTSVILTYLLTLLPGELSNTEVDTSSMLVSQNQNVAYYILLGILAIGVVVLFGWLTYLLVNLIKERNEERWMESNDYKKLDGKRISFTKKIVDYIPFIITLIIYFYNVKDQIRF</sequence>